<dbReference type="Proteomes" id="UP000190890">
    <property type="component" value="Unassembled WGS sequence"/>
</dbReference>
<gene>
    <name evidence="1" type="ORF">CLPUN_51450</name>
</gene>
<dbReference type="OrthoDB" id="9775557at2"/>
<evidence type="ECO:0000313" key="2">
    <source>
        <dbReference type="Proteomes" id="UP000190890"/>
    </source>
</evidence>
<comment type="caution">
    <text evidence="1">The sequence shown here is derived from an EMBL/GenBank/DDBJ whole genome shotgun (WGS) entry which is preliminary data.</text>
</comment>
<reference evidence="1 2" key="1">
    <citation type="submission" date="2016-05" db="EMBL/GenBank/DDBJ databases">
        <title>Microbial solvent formation.</title>
        <authorList>
            <person name="Poehlein A."/>
            <person name="Montoya Solano J.D."/>
            <person name="Flitsch S."/>
            <person name="Krabben P."/>
            <person name="Duerre P."/>
            <person name="Daniel R."/>
        </authorList>
    </citation>
    <scope>NUCLEOTIDE SEQUENCE [LARGE SCALE GENOMIC DNA]</scope>
    <source>
        <strain evidence="1 2">DSM 2619</strain>
    </source>
</reference>
<evidence type="ECO:0000313" key="1">
    <source>
        <dbReference type="EMBL" id="OOM70881.1"/>
    </source>
</evidence>
<accession>A0A1S8SZS8</accession>
<proteinExistence type="predicted"/>
<dbReference type="EMBL" id="LZZM01000235">
    <property type="protein sequence ID" value="OOM70881.1"/>
    <property type="molecule type" value="Genomic_DNA"/>
</dbReference>
<keyword evidence="2" id="KW-1185">Reference proteome</keyword>
<dbReference type="AlphaFoldDB" id="A0A1S8SZS8"/>
<dbReference type="RefSeq" id="WP_077850028.1">
    <property type="nucleotide sequence ID" value="NZ_LZZM01000235.1"/>
</dbReference>
<organism evidence="1 2">
    <name type="scientific">Clostridium puniceum</name>
    <dbReference type="NCBI Taxonomy" id="29367"/>
    <lineage>
        <taxon>Bacteria</taxon>
        <taxon>Bacillati</taxon>
        <taxon>Bacillota</taxon>
        <taxon>Clostridia</taxon>
        <taxon>Eubacteriales</taxon>
        <taxon>Clostridiaceae</taxon>
        <taxon>Clostridium</taxon>
    </lineage>
</organism>
<name>A0A1S8SZS8_9CLOT</name>
<protein>
    <submittedName>
        <fullName evidence="1">Uncharacterized protein</fullName>
    </submittedName>
</protein>
<sequence>MIIEYSELIHNKVKNSKLFIIIRTRHMLLVVRRDEIARLTKGYSINKALYKNKGLLKKSSDESEVIENFKYINRK</sequence>